<evidence type="ECO:0000313" key="2">
    <source>
        <dbReference type="Proteomes" id="UP000886998"/>
    </source>
</evidence>
<gene>
    <name evidence="1" type="primary">AVEN_12081_1</name>
    <name evidence="1" type="ORF">TNIN_164141</name>
</gene>
<dbReference type="PANTHER" id="PTHR33939">
    <property type="entry name" value="PROTEIN CBG22215"/>
    <property type="match status" value="1"/>
</dbReference>
<dbReference type="Proteomes" id="UP000886998">
    <property type="component" value="Unassembled WGS sequence"/>
</dbReference>
<organism evidence="1 2">
    <name type="scientific">Trichonephila inaurata madagascariensis</name>
    <dbReference type="NCBI Taxonomy" id="2747483"/>
    <lineage>
        <taxon>Eukaryota</taxon>
        <taxon>Metazoa</taxon>
        <taxon>Ecdysozoa</taxon>
        <taxon>Arthropoda</taxon>
        <taxon>Chelicerata</taxon>
        <taxon>Arachnida</taxon>
        <taxon>Araneae</taxon>
        <taxon>Araneomorphae</taxon>
        <taxon>Entelegynae</taxon>
        <taxon>Araneoidea</taxon>
        <taxon>Nephilidae</taxon>
        <taxon>Trichonephila</taxon>
        <taxon>Trichonephila inaurata</taxon>
    </lineage>
</organism>
<dbReference type="PANTHER" id="PTHR33939:SF1">
    <property type="entry name" value="DUF4371 DOMAIN-CONTAINING PROTEIN"/>
    <property type="match status" value="1"/>
</dbReference>
<comment type="caution">
    <text evidence="1">The sequence shown here is derived from an EMBL/GenBank/DDBJ whole genome shotgun (WGS) entry which is preliminary data.</text>
</comment>
<sequence>MAQKLFTKNRELGEKNAPIYYLDETWMMKDILCRQCGKTTTKSSYEVLSSNLTVGFTAPKDKGRRLIIIHVRSKEGFVRDAADIFFGKKSGDYHEEMDGNHFEKWFETDIPKLKPKSIIEWKSSPW</sequence>
<protein>
    <submittedName>
        <fullName evidence="1">DDE_3 domain-containing protein</fullName>
    </submittedName>
</protein>
<name>A0A8X6XE27_9ARAC</name>
<reference evidence="1" key="1">
    <citation type="submission" date="2020-08" db="EMBL/GenBank/DDBJ databases">
        <title>Multicomponent nature underlies the extraordinary mechanical properties of spider dragline silk.</title>
        <authorList>
            <person name="Kono N."/>
            <person name="Nakamura H."/>
            <person name="Mori M."/>
            <person name="Yoshida Y."/>
            <person name="Ohtoshi R."/>
            <person name="Malay A.D."/>
            <person name="Moran D.A.P."/>
            <person name="Tomita M."/>
            <person name="Numata K."/>
            <person name="Arakawa K."/>
        </authorList>
    </citation>
    <scope>NUCLEOTIDE SEQUENCE</scope>
</reference>
<dbReference type="OrthoDB" id="6506608at2759"/>
<dbReference type="AlphaFoldDB" id="A0A8X6XE27"/>
<accession>A0A8X6XE27</accession>
<evidence type="ECO:0000313" key="1">
    <source>
        <dbReference type="EMBL" id="GFY51673.1"/>
    </source>
</evidence>
<proteinExistence type="predicted"/>
<dbReference type="EMBL" id="BMAV01008244">
    <property type="protein sequence ID" value="GFY51673.1"/>
    <property type="molecule type" value="Genomic_DNA"/>
</dbReference>
<keyword evidence="2" id="KW-1185">Reference proteome</keyword>